<evidence type="ECO:0000256" key="1">
    <source>
        <dbReference type="ARBA" id="ARBA00011079"/>
    </source>
</evidence>
<proteinExistence type="inferred from homology"/>
<organism evidence="7 8">
    <name type="scientific">Sinocyclocheilus grahami</name>
    <name type="common">Dianchi golden-line fish</name>
    <name type="synonym">Barbus grahami</name>
    <dbReference type="NCBI Taxonomy" id="75366"/>
    <lineage>
        <taxon>Eukaryota</taxon>
        <taxon>Metazoa</taxon>
        <taxon>Chordata</taxon>
        <taxon>Craniata</taxon>
        <taxon>Vertebrata</taxon>
        <taxon>Euteleostomi</taxon>
        <taxon>Actinopterygii</taxon>
        <taxon>Neopterygii</taxon>
        <taxon>Teleostei</taxon>
        <taxon>Ostariophysi</taxon>
        <taxon>Cypriniformes</taxon>
        <taxon>Cyprinidae</taxon>
        <taxon>Cyprininae</taxon>
        <taxon>Sinocyclocheilus</taxon>
    </lineage>
</organism>
<sequence length="155" mass="17751">LIFFQIQCVTSQVLWSMKDHVNKIHQASIKQHVTHTSTVIPNTGTIHQPLNHFDRKNDNTFPQKFFVNDVYWQRSDGPVFLYTGGEGPLSKFSVLFGHHVDMAERHGALLVALEHRFYGKSINPGGLDSRDRKPERSFQPASVSDVVDRPFHRSQ</sequence>
<keyword evidence="2" id="KW-0645">Protease</keyword>
<evidence type="ECO:0008006" key="9">
    <source>
        <dbReference type="Google" id="ProtNLM"/>
    </source>
</evidence>
<name>A0A672KVG5_SINGR</name>
<dbReference type="GO" id="GO:0005764">
    <property type="term" value="C:lysosome"/>
    <property type="evidence" value="ECO:0007669"/>
    <property type="project" value="TreeGrafter"/>
</dbReference>
<dbReference type="GO" id="GO:0070008">
    <property type="term" value="F:serine-type exopeptidase activity"/>
    <property type="evidence" value="ECO:0007669"/>
    <property type="project" value="InterPro"/>
</dbReference>
<reference evidence="7" key="1">
    <citation type="submission" date="2025-08" db="UniProtKB">
        <authorList>
            <consortium name="Ensembl"/>
        </authorList>
    </citation>
    <scope>IDENTIFICATION</scope>
</reference>
<evidence type="ECO:0000313" key="8">
    <source>
        <dbReference type="Proteomes" id="UP000472262"/>
    </source>
</evidence>
<evidence type="ECO:0000256" key="5">
    <source>
        <dbReference type="ARBA" id="ARBA00023180"/>
    </source>
</evidence>
<evidence type="ECO:0000256" key="2">
    <source>
        <dbReference type="ARBA" id="ARBA00022670"/>
    </source>
</evidence>
<dbReference type="GO" id="GO:0008239">
    <property type="term" value="F:dipeptidyl-peptidase activity"/>
    <property type="evidence" value="ECO:0007669"/>
    <property type="project" value="TreeGrafter"/>
</dbReference>
<dbReference type="Gene3D" id="3.40.50.1820">
    <property type="entry name" value="alpha/beta hydrolase"/>
    <property type="match status" value="1"/>
</dbReference>
<keyword evidence="3" id="KW-0732">Signal</keyword>
<accession>A0A672KVG5</accession>
<dbReference type="Ensembl" id="ENSSGRT00000018086.1">
    <property type="protein sequence ID" value="ENSSGRP00000016725.1"/>
    <property type="gene ID" value="ENSSGRG00000010185.1"/>
</dbReference>
<feature type="region of interest" description="Disordered" evidence="6">
    <location>
        <begin position="123"/>
        <end position="155"/>
    </location>
</feature>
<dbReference type="PANTHER" id="PTHR11010:SF11">
    <property type="entry name" value="THYMUS-SPECIFIC SERINE PROTEASE"/>
    <property type="match status" value="1"/>
</dbReference>
<comment type="similarity">
    <text evidence="1">Belongs to the peptidase S28 family.</text>
</comment>
<dbReference type="Pfam" id="PF05577">
    <property type="entry name" value="Peptidase_S28"/>
    <property type="match status" value="1"/>
</dbReference>
<dbReference type="InParanoid" id="A0A672KVG5"/>
<keyword evidence="8" id="KW-1185">Reference proteome</keyword>
<dbReference type="GO" id="GO:0005768">
    <property type="term" value="C:endosome"/>
    <property type="evidence" value="ECO:0007669"/>
    <property type="project" value="TreeGrafter"/>
</dbReference>
<evidence type="ECO:0000256" key="3">
    <source>
        <dbReference type="ARBA" id="ARBA00022729"/>
    </source>
</evidence>
<keyword evidence="5" id="KW-0325">Glycoprotein</keyword>
<evidence type="ECO:0000256" key="4">
    <source>
        <dbReference type="ARBA" id="ARBA00022801"/>
    </source>
</evidence>
<keyword evidence="4" id="KW-0378">Hydrolase</keyword>
<evidence type="ECO:0000313" key="7">
    <source>
        <dbReference type="Ensembl" id="ENSSGRP00000016725.1"/>
    </source>
</evidence>
<evidence type="ECO:0000256" key="6">
    <source>
        <dbReference type="SAM" id="MobiDB-lite"/>
    </source>
</evidence>
<protein>
    <recommendedName>
        <fullName evidence="9">Thymus-specific serine protease</fullName>
    </recommendedName>
</protein>
<dbReference type="AlphaFoldDB" id="A0A672KVG5"/>
<feature type="compositionally biased region" description="Basic and acidic residues" evidence="6">
    <location>
        <begin position="146"/>
        <end position="155"/>
    </location>
</feature>
<dbReference type="PANTHER" id="PTHR11010">
    <property type="entry name" value="PROTEASE S28 PRO-X CARBOXYPEPTIDASE-RELATED"/>
    <property type="match status" value="1"/>
</dbReference>
<dbReference type="Proteomes" id="UP000472262">
    <property type="component" value="Unassembled WGS sequence"/>
</dbReference>
<dbReference type="InterPro" id="IPR029058">
    <property type="entry name" value="AB_hydrolase_fold"/>
</dbReference>
<dbReference type="InterPro" id="IPR008758">
    <property type="entry name" value="Peptidase_S28"/>
</dbReference>
<dbReference type="GO" id="GO:0006508">
    <property type="term" value="P:proteolysis"/>
    <property type="evidence" value="ECO:0007669"/>
    <property type="project" value="UniProtKB-KW"/>
</dbReference>
<reference evidence="7" key="2">
    <citation type="submission" date="2025-09" db="UniProtKB">
        <authorList>
            <consortium name="Ensembl"/>
        </authorList>
    </citation>
    <scope>IDENTIFICATION</scope>
</reference>